<evidence type="ECO:0000256" key="16">
    <source>
        <dbReference type="RuleBase" id="RU004460"/>
    </source>
</evidence>
<evidence type="ECO:0000256" key="11">
    <source>
        <dbReference type="ARBA" id="ARBA00022932"/>
    </source>
</evidence>
<dbReference type="EC" id="2.7.7.7" evidence="2 15"/>
<keyword evidence="7" id="KW-0540">Nuclease</keyword>
<evidence type="ECO:0000256" key="1">
    <source>
        <dbReference type="ARBA" id="ARBA00007705"/>
    </source>
</evidence>
<dbReference type="PATRIC" id="fig|889378.3.peg.2689"/>
<dbReference type="CDD" id="cd06139">
    <property type="entry name" value="DNA_polA_I_Ecoli_like_exo"/>
    <property type="match status" value="1"/>
</dbReference>
<dbReference type="GO" id="GO:0003677">
    <property type="term" value="F:DNA binding"/>
    <property type="evidence" value="ECO:0007669"/>
    <property type="project" value="UniProtKB-UniRule"/>
</dbReference>
<proteinExistence type="inferred from homology"/>
<dbReference type="AlphaFoldDB" id="H9UMJ8"/>
<dbReference type="OrthoDB" id="9806424at2"/>
<dbReference type="PANTHER" id="PTHR10133:SF27">
    <property type="entry name" value="DNA POLYMERASE NU"/>
    <property type="match status" value="1"/>
</dbReference>
<dbReference type="InterPro" id="IPR001098">
    <property type="entry name" value="DNA-dir_DNA_pol_A_palm_dom"/>
</dbReference>
<evidence type="ECO:0000256" key="8">
    <source>
        <dbReference type="ARBA" id="ARBA00022763"/>
    </source>
</evidence>
<dbReference type="InterPro" id="IPR036279">
    <property type="entry name" value="5-3_exonuclease_C_sf"/>
</dbReference>
<dbReference type="FunFam" id="1.10.150.20:FF:000002">
    <property type="entry name" value="DNA polymerase I"/>
    <property type="match status" value="1"/>
</dbReference>
<dbReference type="SMART" id="SM00482">
    <property type="entry name" value="POLAc"/>
    <property type="match status" value="1"/>
</dbReference>
<dbReference type="Gene3D" id="3.30.70.370">
    <property type="match status" value="1"/>
</dbReference>
<dbReference type="InterPro" id="IPR018320">
    <property type="entry name" value="DNA_polymerase_1"/>
</dbReference>
<evidence type="ECO:0000256" key="17">
    <source>
        <dbReference type="SAM" id="MobiDB-lite"/>
    </source>
</evidence>
<feature type="domain" description="DNA-directed DNA polymerase family A palm" evidence="20">
    <location>
        <begin position="700"/>
        <end position="906"/>
    </location>
</feature>
<comment type="similarity">
    <text evidence="1 16">Belongs to the DNA polymerase type-A family.</text>
</comment>
<evidence type="ECO:0000256" key="2">
    <source>
        <dbReference type="ARBA" id="ARBA00012417"/>
    </source>
</evidence>
<evidence type="ECO:0000259" key="18">
    <source>
        <dbReference type="SMART" id="SM00474"/>
    </source>
</evidence>
<feature type="region of interest" description="Disordered" evidence="17">
    <location>
        <begin position="312"/>
        <end position="349"/>
    </location>
</feature>
<evidence type="ECO:0000256" key="6">
    <source>
        <dbReference type="ARBA" id="ARBA00022705"/>
    </source>
</evidence>
<dbReference type="SMART" id="SM00474">
    <property type="entry name" value="35EXOc"/>
    <property type="match status" value="1"/>
</dbReference>
<dbReference type="InterPro" id="IPR036397">
    <property type="entry name" value="RNaseH_sf"/>
</dbReference>
<dbReference type="InterPro" id="IPR002298">
    <property type="entry name" value="DNA_polymerase_A"/>
</dbReference>
<dbReference type="InterPro" id="IPR019760">
    <property type="entry name" value="DNA-dir_DNA_pol_A_CS"/>
</dbReference>
<dbReference type="FunFam" id="1.10.150.20:FF:000003">
    <property type="entry name" value="DNA polymerase I"/>
    <property type="match status" value="1"/>
</dbReference>
<dbReference type="EMBL" id="CP003282">
    <property type="protein sequence ID" value="AFG38741.1"/>
    <property type="molecule type" value="Genomic_DNA"/>
</dbReference>
<dbReference type="RefSeq" id="WP_014456723.1">
    <property type="nucleotide sequence ID" value="NC_017098.1"/>
</dbReference>
<keyword evidence="4 16" id="KW-0808">Transferase</keyword>
<dbReference type="InterPro" id="IPR020045">
    <property type="entry name" value="DNA_polI_H3TH"/>
</dbReference>
<dbReference type="InterPro" id="IPR002562">
    <property type="entry name" value="3'-5'_exonuclease_dom"/>
</dbReference>
<dbReference type="GO" id="GO:0006302">
    <property type="term" value="P:double-strand break repair"/>
    <property type="evidence" value="ECO:0007669"/>
    <property type="project" value="TreeGrafter"/>
</dbReference>
<evidence type="ECO:0000256" key="7">
    <source>
        <dbReference type="ARBA" id="ARBA00022722"/>
    </source>
</evidence>
<dbReference type="HOGENOM" id="CLU_004675_0_0_12"/>
<dbReference type="PRINTS" id="PR00868">
    <property type="entry name" value="DNAPOLI"/>
</dbReference>
<evidence type="ECO:0000256" key="4">
    <source>
        <dbReference type="ARBA" id="ARBA00022679"/>
    </source>
</evidence>
<dbReference type="InterPro" id="IPR002421">
    <property type="entry name" value="5-3_exonuclease"/>
</dbReference>
<evidence type="ECO:0000256" key="12">
    <source>
        <dbReference type="ARBA" id="ARBA00023125"/>
    </source>
</evidence>
<dbReference type="Pfam" id="PF01367">
    <property type="entry name" value="5_3_exonuc"/>
    <property type="match status" value="1"/>
</dbReference>
<dbReference type="NCBIfam" id="TIGR00593">
    <property type="entry name" value="pola"/>
    <property type="match status" value="1"/>
</dbReference>
<dbReference type="Proteomes" id="UP000007383">
    <property type="component" value="Chromosome"/>
</dbReference>
<dbReference type="SMART" id="SM00475">
    <property type="entry name" value="53EXOc"/>
    <property type="match status" value="1"/>
</dbReference>
<keyword evidence="5 16" id="KW-0548">Nucleotidyltransferase</keyword>
<keyword evidence="8 16" id="KW-0227">DNA damage</keyword>
<dbReference type="PANTHER" id="PTHR10133">
    <property type="entry name" value="DNA POLYMERASE I"/>
    <property type="match status" value="1"/>
</dbReference>
<gene>
    <name evidence="16" type="primary">polA</name>
    <name evidence="21" type="ordered locus">Spiaf_2716</name>
</gene>
<dbReference type="SMART" id="SM00279">
    <property type="entry name" value="HhH2"/>
    <property type="match status" value="1"/>
</dbReference>
<dbReference type="Gene3D" id="1.20.1060.10">
    <property type="entry name" value="Taq DNA Polymerase, Chain T, domain 4"/>
    <property type="match status" value="1"/>
</dbReference>
<evidence type="ECO:0000256" key="9">
    <source>
        <dbReference type="ARBA" id="ARBA00022801"/>
    </source>
</evidence>
<sequence length="942" mass="104199">MNQDSLFILDGYSVIYRSYFAFIRNPLRNSRGQNTSAVFGFARTIMQLFQRYEPGYFAVALDSIGPTFRHDRYPPYKQTRDKTPDDLTAQIPIIEELLEALGVPQIRVEGYEADDVMATCAAVARQRDMSCYVVSGDKDLLQLVEGSVRILKPDKSGLQEMDRAGVFDAWGVYPEQILDYLSLVGDSSDNIPGVKGIGAKTAVALLERFTTLDGIYQHLDQVTSKSQQTKLADGRENAYLSRDLIRLVEDVQLPLELEELRTERLNLSRAVPILLREDIQSLAREMGWSETADTGAVAHPSHADGLVSDRAADATAPSAPGLQGELPLEEVHGPSGEPPQGHVAPDNSPGSYTLVTDMASLEEWIERARKAGVCAIDTETDSLDEMSARLVGFSLSFAAGSGCYCPLSGPNGEVLPQQEALQLLASLTGDTGVVLVLQNAKYDIKVLQNHGVPLSRVGFDTMLAAWVLDAAAGSFGMDALAERLLGYRTTKYGDIVPKGGSFAQVELETAAGYAAEDADITLRLYHQLEPQLRSRKLERIYYDIELPLIQVLAEMEMTGIQVDTGYLAQLSQELEGRLQRITDEIYEIVGYQFNINSTQQLQTVLFTERGLQPRKKTKSGYSTDVSVLQELAKEDPVPDLILQYRRLAKLKSTYVDALPKLVNPATGRIHTHYQQTGTATGRLSSKDPNLQNIPIRDDEGRKIRAAFRPRSGWVFVSADYAQIELVVLAHLSADPGLQRAFREGEDVHRSTGALIFQTAPDRVSAEQRRIAKTINFGVMYGMSAFRLSRELGIPRAEADRFIEAYFATYPGIQQFVAETVQRAEQTGRSTTLLGRERSIPAIHSRNKNEKSGAERIAVNTPIQGTAADIMKLAMLRVAEQLRAQGMQSRLLLQVHDELILECPEQEVDRLRGLLEQEMTGVMELSVPLQVSVENGDSWGAMH</sequence>
<dbReference type="Gene3D" id="3.30.420.10">
    <property type="entry name" value="Ribonuclease H-like superfamily/Ribonuclease H"/>
    <property type="match status" value="1"/>
</dbReference>
<dbReference type="SUPFAM" id="SSF53098">
    <property type="entry name" value="Ribonuclease H-like"/>
    <property type="match status" value="1"/>
</dbReference>
<keyword evidence="13 16" id="KW-0234">DNA repair</keyword>
<evidence type="ECO:0000256" key="14">
    <source>
        <dbReference type="ARBA" id="ARBA00049244"/>
    </source>
</evidence>
<dbReference type="GO" id="GO:0008409">
    <property type="term" value="F:5'-3' exonuclease activity"/>
    <property type="evidence" value="ECO:0007669"/>
    <property type="project" value="UniProtKB-UniRule"/>
</dbReference>
<evidence type="ECO:0000256" key="3">
    <source>
        <dbReference type="ARBA" id="ARBA00020311"/>
    </source>
</evidence>
<dbReference type="SUPFAM" id="SSF47807">
    <property type="entry name" value="5' to 3' exonuclease, C-terminal subdomain"/>
    <property type="match status" value="1"/>
</dbReference>
<dbReference type="Pfam" id="PF00476">
    <property type="entry name" value="DNA_pol_A"/>
    <property type="match status" value="1"/>
</dbReference>
<reference evidence="22" key="1">
    <citation type="journal article" date="2013" name="Stand. Genomic Sci.">
        <title>Complete genome sequence of the halophilic bacterium Spirochaeta africana type strain (Z-7692(T)) from the alkaline Lake Magadi in the East African Rift.</title>
        <authorList>
            <person name="Liolos K."/>
            <person name="Abt B."/>
            <person name="Scheuner C."/>
            <person name="Teshima H."/>
            <person name="Held B."/>
            <person name="Lapidus A."/>
            <person name="Nolan M."/>
            <person name="Lucas S."/>
            <person name="Deshpande S."/>
            <person name="Cheng J.F."/>
            <person name="Tapia R."/>
            <person name="Goodwin L.A."/>
            <person name="Pitluck S."/>
            <person name="Pagani I."/>
            <person name="Ivanova N."/>
            <person name="Mavromatis K."/>
            <person name="Mikhailova N."/>
            <person name="Huntemann M."/>
            <person name="Pati A."/>
            <person name="Chen A."/>
            <person name="Palaniappan K."/>
            <person name="Land M."/>
            <person name="Rohde M."/>
            <person name="Tindall B.J."/>
            <person name="Detter J.C."/>
            <person name="Goker M."/>
            <person name="Bristow J."/>
            <person name="Eisen J.A."/>
            <person name="Markowitz V."/>
            <person name="Hugenholtz P."/>
            <person name="Woyke T."/>
            <person name="Klenk H.P."/>
            <person name="Kyrpides N.C."/>
        </authorList>
    </citation>
    <scope>NUCLEOTIDE SEQUENCE</scope>
    <source>
        <strain evidence="22">ATCC 700263 / DSM 8902 / Z-7692</strain>
    </source>
</reference>
<evidence type="ECO:0000259" key="20">
    <source>
        <dbReference type="SMART" id="SM00482"/>
    </source>
</evidence>
<organism evidence="21 22">
    <name type="scientific">Spirochaeta africana (strain ATCC 700263 / DSM 8902 / Z-7692)</name>
    <dbReference type="NCBI Taxonomy" id="889378"/>
    <lineage>
        <taxon>Bacteria</taxon>
        <taxon>Pseudomonadati</taxon>
        <taxon>Spirochaetota</taxon>
        <taxon>Spirochaetia</taxon>
        <taxon>Spirochaetales</taxon>
        <taxon>Spirochaetaceae</taxon>
        <taxon>Spirochaeta</taxon>
    </lineage>
</organism>
<dbReference type="GO" id="GO:0008408">
    <property type="term" value="F:3'-5' exonuclease activity"/>
    <property type="evidence" value="ECO:0007669"/>
    <property type="project" value="UniProtKB-UniRule"/>
</dbReference>
<comment type="catalytic activity">
    <reaction evidence="14 16">
        <text>DNA(n) + a 2'-deoxyribonucleoside 5'-triphosphate = DNA(n+1) + diphosphate</text>
        <dbReference type="Rhea" id="RHEA:22508"/>
        <dbReference type="Rhea" id="RHEA-COMP:17339"/>
        <dbReference type="Rhea" id="RHEA-COMP:17340"/>
        <dbReference type="ChEBI" id="CHEBI:33019"/>
        <dbReference type="ChEBI" id="CHEBI:61560"/>
        <dbReference type="ChEBI" id="CHEBI:173112"/>
        <dbReference type="EC" id="2.7.7.7"/>
    </reaction>
</comment>
<accession>H9UMJ8</accession>
<dbReference type="STRING" id="889378.Spiaf_2716"/>
<feature type="domain" description="3'-5' exonuclease" evidence="18">
    <location>
        <begin position="352"/>
        <end position="533"/>
    </location>
</feature>
<dbReference type="GO" id="GO:0003887">
    <property type="term" value="F:DNA-directed DNA polymerase activity"/>
    <property type="evidence" value="ECO:0007669"/>
    <property type="project" value="UniProtKB-UniRule"/>
</dbReference>
<dbReference type="Gene3D" id="3.40.50.1010">
    <property type="entry name" value="5'-nuclease"/>
    <property type="match status" value="1"/>
</dbReference>
<dbReference type="InterPro" id="IPR020046">
    <property type="entry name" value="5-3_exonucl_a-hlix_arch_N"/>
</dbReference>
<dbReference type="Pfam" id="PF01612">
    <property type="entry name" value="DNA_pol_A_exo1"/>
    <property type="match status" value="1"/>
</dbReference>
<dbReference type="KEGG" id="sfc:Spiaf_2716"/>
<dbReference type="eggNOG" id="COG0749">
    <property type="taxonomic scope" value="Bacteria"/>
</dbReference>
<keyword evidence="6 16" id="KW-0235">DNA replication</keyword>
<dbReference type="InterPro" id="IPR008918">
    <property type="entry name" value="HhH2"/>
</dbReference>
<keyword evidence="12 16" id="KW-0238">DNA-binding</keyword>
<evidence type="ECO:0000259" key="19">
    <source>
        <dbReference type="SMART" id="SM00475"/>
    </source>
</evidence>
<dbReference type="CDD" id="cd09898">
    <property type="entry name" value="H3TH_53EXO"/>
    <property type="match status" value="1"/>
</dbReference>
<evidence type="ECO:0000313" key="22">
    <source>
        <dbReference type="Proteomes" id="UP000007383"/>
    </source>
</evidence>
<dbReference type="PROSITE" id="PS00447">
    <property type="entry name" value="DNA_POLYMERASE_A"/>
    <property type="match status" value="1"/>
</dbReference>
<dbReference type="CDD" id="cd08637">
    <property type="entry name" value="DNA_pol_A_pol_I_C"/>
    <property type="match status" value="1"/>
</dbReference>
<comment type="function">
    <text evidence="16">In addition to polymerase activity, this DNA polymerase exhibits 3'-5' and 5'-3' exonuclease activity.</text>
</comment>
<evidence type="ECO:0000256" key="10">
    <source>
        <dbReference type="ARBA" id="ARBA00022839"/>
    </source>
</evidence>
<dbReference type="CDD" id="cd09859">
    <property type="entry name" value="PIN_53EXO"/>
    <property type="match status" value="1"/>
</dbReference>
<feature type="domain" description="5'-3' exonuclease" evidence="19">
    <location>
        <begin position="1"/>
        <end position="263"/>
    </location>
</feature>
<dbReference type="Gene3D" id="1.10.150.20">
    <property type="entry name" value="5' to 3' exonuclease, C-terminal subdomain"/>
    <property type="match status" value="2"/>
</dbReference>
<protein>
    <recommendedName>
        <fullName evidence="3 15">DNA polymerase I</fullName>
        <ecNumber evidence="2 15">2.7.7.7</ecNumber>
    </recommendedName>
</protein>
<keyword evidence="11 16" id="KW-0239">DNA-directed DNA polymerase</keyword>
<keyword evidence="10 16" id="KW-0269">Exonuclease</keyword>
<dbReference type="Pfam" id="PF02739">
    <property type="entry name" value="5_3_exonuc_N"/>
    <property type="match status" value="1"/>
</dbReference>
<dbReference type="InterPro" id="IPR012337">
    <property type="entry name" value="RNaseH-like_sf"/>
</dbReference>
<dbReference type="InterPro" id="IPR029060">
    <property type="entry name" value="PIN-like_dom_sf"/>
</dbReference>
<dbReference type="SUPFAM" id="SSF56672">
    <property type="entry name" value="DNA/RNA polymerases"/>
    <property type="match status" value="1"/>
</dbReference>
<name>H9UMJ8_SPIAZ</name>
<evidence type="ECO:0000313" key="21">
    <source>
        <dbReference type="EMBL" id="AFG38741.1"/>
    </source>
</evidence>
<dbReference type="GO" id="GO:0006261">
    <property type="term" value="P:DNA-templated DNA replication"/>
    <property type="evidence" value="ECO:0007669"/>
    <property type="project" value="UniProtKB-UniRule"/>
</dbReference>
<keyword evidence="9 16" id="KW-0378">Hydrolase</keyword>
<evidence type="ECO:0000256" key="5">
    <source>
        <dbReference type="ARBA" id="ARBA00022695"/>
    </source>
</evidence>
<dbReference type="SUPFAM" id="SSF88723">
    <property type="entry name" value="PIN domain-like"/>
    <property type="match status" value="1"/>
</dbReference>
<evidence type="ECO:0000256" key="15">
    <source>
        <dbReference type="NCBIfam" id="TIGR00593"/>
    </source>
</evidence>
<keyword evidence="22" id="KW-1185">Reference proteome</keyword>
<dbReference type="InterPro" id="IPR043502">
    <property type="entry name" value="DNA/RNA_pol_sf"/>
</dbReference>
<evidence type="ECO:0000256" key="13">
    <source>
        <dbReference type="ARBA" id="ARBA00023204"/>
    </source>
</evidence>
<dbReference type="FunFam" id="1.20.1060.10:FF:000001">
    <property type="entry name" value="DNA polymerase I"/>
    <property type="match status" value="1"/>
</dbReference>
<dbReference type="NCBIfam" id="NF004397">
    <property type="entry name" value="PRK05755.1"/>
    <property type="match status" value="1"/>
</dbReference>